<evidence type="ECO:0000256" key="1">
    <source>
        <dbReference type="SAM" id="MobiDB-lite"/>
    </source>
</evidence>
<sequence>MYISIWGSRSGDALRMGLSVSSMDTDAKVFMERRLLFEKFNHMQAKLHSISDTRNAGKSFGATESFGLQNRTKKGRESQF</sequence>
<reference evidence="2 3" key="1">
    <citation type="submission" date="2019-06" db="EMBL/GenBank/DDBJ databases">
        <title>Whole genome shotgun sequence of Brevibacillus agri NBRC 15538.</title>
        <authorList>
            <person name="Hosoyama A."/>
            <person name="Uohara A."/>
            <person name="Ohji S."/>
            <person name="Ichikawa N."/>
        </authorList>
    </citation>
    <scope>NUCLEOTIDE SEQUENCE [LARGE SCALE GENOMIC DNA]</scope>
    <source>
        <strain evidence="2 3">NBRC 15538</strain>
    </source>
</reference>
<keyword evidence="3" id="KW-1185">Reference proteome</keyword>
<evidence type="ECO:0000313" key="3">
    <source>
        <dbReference type="Proteomes" id="UP000317180"/>
    </source>
</evidence>
<gene>
    <name evidence="2" type="ORF">BAG01nite_19260</name>
</gene>
<dbReference type="EMBL" id="BJOD01000016">
    <property type="protein sequence ID" value="GED25824.1"/>
    <property type="molecule type" value="Genomic_DNA"/>
</dbReference>
<name>A0ABQ0SPK7_9BACL</name>
<proteinExistence type="predicted"/>
<accession>A0ABQ0SPK7</accession>
<feature type="region of interest" description="Disordered" evidence="1">
    <location>
        <begin position="54"/>
        <end position="80"/>
    </location>
</feature>
<protein>
    <submittedName>
        <fullName evidence="2">Uncharacterized protein</fullName>
    </submittedName>
</protein>
<evidence type="ECO:0000313" key="2">
    <source>
        <dbReference type="EMBL" id="GED25824.1"/>
    </source>
</evidence>
<organism evidence="2 3">
    <name type="scientific">Brevibacillus agri</name>
    <dbReference type="NCBI Taxonomy" id="51101"/>
    <lineage>
        <taxon>Bacteria</taxon>
        <taxon>Bacillati</taxon>
        <taxon>Bacillota</taxon>
        <taxon>Bacilli</taxon>
        <taxon>Bacillales</taxon>
        <taxon>Paenibacillaceae</taxon>
        <taxon>Brevibacillus</taxon>
    </lineage>
</organism>
<dbReference type="Proteomes" id="UP000317180">
    <property type="component" value="Unassembled WGS sequence"/>
</dbReference>
<comment type="caution">
    <text evidence="2">The sequence shown here is derived from an EMBL/GenBank/DDBJ whole genome shotgun (WGS) entry which is preliminary data.</text>
</comment>